<dbReference type="AlphaFoldDB" id="A0A4R1R949"/>
<protein>
    <submittedName>
        <fullName evidence="12">Methyl-accepting chemotaxis protein</fullName>
    </submittedName>
</protein>
<dbReference type="GO" id="GO:0005886">
    <property type="term" value="C:plasma membrane"/>
    <property type="evidence" value="ECO:0007669"/>
    <property type="project" value="UniProtKB-SubCell"/>
</dbReference>
<dbReference type="SMART" id="SM00283">
    <property type="entry name" value="MA"/>
    <property type="match status" value="1"/>
</dbReference>
<name>A0A4R1R949_HYDET</name>
<evidence type="ECO:0000256" key="8">
    <source>
        <dbReference type="PROSITE-ProRule" id="PRU00284"/>
    </source>
</evidence>
<evidence type="ECO:0000259" key="10">
    <source>
        <dbReference type="PROSITE" id="PS50111"/>
    </source>
</evidence>
<evidence type="ECO:0000256" key="3">
    <source>
        <dbReference type="ARBA" id="ARBA00022500"/>
    </source>
</evidence>
<dbReference type="Gene3D" id="3.30.450.20">
    <property type="entry name" value="PAS domain"/>
    <property type="match status" value="2"/>
</dbReference>
<dbReference type="InterPro" id="IPR004090">
    <property type="entry name" value="Chemotax_Me-accpt_rcpt"/>
</dbReference>
<evidence type="ECO:0000256" key="7">
    <source>
        <dbReference type="ARBA" id="ARBA00029447"/>
    </source>
</evidence>
<evidence type="ECO:0000256" key="5">
    <source>
        <dbReference type="ARBA" id="ARBA00022989"/>
    </source>
</evidence>
<evidence type="ECO:0000256" key="2">
    <source>
        <dbReference type="ARBA" id="ARBA00022475"/>
    </source>
</evidence>
<organism evidence="12 13">
    <name type="scientific">Hydrogenispora ethanolica</name>
    <dbReference type="NCBI Taxonomy" id="1082276"/>
    <lineage>
        <taxon>Bacteria</taxon>
        <taxon>Bacillati</taxon>
        <taxon>Bacillota</taxon>
        <taxon>Hydrogenispora</taxon>
    </lineage>
</organism>
<keyword evidence="3" id="KW-0145">Chemotaxis</keyword>
<keyword evidence="8" id="KW-0807">Transducer</keyword>
<dbReference type="CDD" id="cd12912">
    <property type="entry name" value="PDC2_MCP_like"/>
    <property type="match status" value="1"/>
</dbReference>
<comment type="subcellular location">
    <subcellularLocation>
        <location evidence="1">Cell membrane</location>
        <topology evidence="1">Multi-pass membrane protein</topology>
    </subcellularLocation>
</comment>
<feature type="transmembrane region" description="Helical" evidence="9">
    <location>
        <begin position="291"/>
        <end position="314"/>
    </location>
</feature>
<evidence type="ECO:0000313" key="13">
    <source>
        <dbReference type="Proteomes" id="UP000295008"/>
    </source>
</evidence>
<dbReference type="Proteomes" id="UP000295008">
    <property type="component" value="Unassembled WGS sequence"/>
</dbReference>
<dbReference type="InterPro" id="IPR029151">
    <property type="entry name" value="Sensor-like_sf"/>
</dbReference>
<dbReference type="InterPro" id="IPR033479">
    <property type="entry name" value="dCache_1"/>
</dbReference>
<dbReference type="PRINTS" id="PR00260">
    <property type="entry name" value="CHEMTRNSDUCR"/>
</dbReference>
<evidence type="ECO:0000256" key="6">
    <source>
        <dbReference type="ARBA" id="ARBA00023136"/>
    </source>
</evidence>
<dbReference type="PROSITE" id="PS50111">
    <property type="entry name" value="CHEMOTAXIS_TRANSDUC_2"/>
    <property type="match status" value="1"/>
</dbReference>
<feature type="domain" description="HAMP" evidence="11">
    <location>
        <begin position="624"/>
        <end position="677"/>
    </location>
</feature>
<comment type="caution">
    <text evidence="12">The sequence shown here is derived from an EMBL/GenBank/DDBJ whole genome shotgun (WGS) entry which is preliminary data.</text>
</comment>
<dbReference type="InterPro" id="IPR003660">
    <property type="entry name" value="HAMP_dom"/>
</dbReference>
<dbReference type="InterPro" id="IPR004089">
    <property type="entry name" value="MCPsignal_dom"/>
</dbReference>
<dbReference type="SMART" id="SM00304">
    <property type="entry name" value="HAMP"/>
    <property type="match status" value="4"/>
</dbReference>
<feature type="domain" description="HAMP" evidence="11">
    <location>
        <begin position="315"/>
        <end position="367"/>
    </location>
</feature>
<sequence length="1063" mass="115383">MQWKVCNAKSFRARAIGVVCLVSLLCLAIASGINYYVSYHALMDESEQALTESAGKFAATINGWLTTQGKVVEEITADLEFRKDLDPRGLVEFFKMKLRDNPAFGNVYLGLYDKRFINGTEWVPPAGYDPSQRPWFQQTIAKDGLTFTDPYQDMITRKMTVTVAKPLRWKGTVVGVVGVDIYVDFLTDLVKNAKQGKAGYAFLLDAGHNFLVHPFPEFQPREDGFSKLDTVLNGRFGAVAERLRGRQALITIQQDYDKVSKYFVMAPVPEVGWTFGFAVPVAEFAAKLNGLIIGFLIALAVSLIVGVALASLFVSQLVRPIRKLTAAAKQLTVGDVAVEIRADSRDEIGELAEAFRVLAQSIREQTELANRIADGDLAVEVRLKSEHDQQGHSMQKMVETLRELAATTNQLTQAAAAGQLSVRGEEGRFKGVYAEIVLGINQTLDRVVRPLNTAAQYVQRIGRGDIPERITETYPGDFDELKQSINACIDGLEAVKECNRVLQSLAVYDFTVPFTEEGLGIYGDMAAAIQELRLRLIQMQTIFQQIAAGDLQQLETLRQAGKRSEQDQASPALIRMMETIQAMVEETLRLSAAAVAGQLESRGEAEHFTGEYRRVIAGFNQTLDAIVAPLREAQQVLQRMAVNDFTVPMDSAKYQGALQNLGDDINLVRDRLLTIQDIAVRIGKGDLSKLAEFRSIGRHSENDRLLPSFIAMMEAIANLIAEVERLTGAAVNGELKARGDVAQFEGGYQKIVAGFNRTLDAVIEPVHEASAVLQEMAEGNLAVQVSGAYQGDHVLLAQALNHTIAAFHQVLTEIGHAADQVASGAQQISDSGQVLSQAAAEQASTVQEITATMTEIAAQTRQNAQNANQASTIAAESREHGIQGDAEMRKMLEAMTGINEASESISKIIKVIDEIAFQTNILALNAAVEAARAGQHGKGFAVVAEEVRNLAVRSANAAKETTALIEGSMQRVQAGTQIAQQTAASLQQILDGSTRTAQLLAEIAAASNEQATGIAQVNQGINLVADSTGTNTATAEQSASASEELAGQAVTLRGMVERFRLKN</sequence>
<feature type="domain" description="HAMP" evidence="11">
    <location>
        <begin position="760"/>
        <end position="812"/>
    </location>
</feature>
<keyword evidence="5 9" id="KW-1133">Transmembrane helix</keyword>
<feature type="domain" description="HAMP" evidence="11">
    <location>
        <begin position="445"/>
        <end position="497"/>
    </location>
</feature>
<accession>A0A4R1R949</accession>
<dbReference type="CDD" id="cd06225">
    <property type="entry name" value="HAMP"/>
    <property type="match status" value="1"/>
</dbReference>
<dbReference type="EMBL" id="SLUN01000030">
    <property type="protein sequence ID" value="TCL61912.1"/>
    <property type="molecule type" value="Genomic_DNA"/>
</dbReference>
<dbReference type="SUPFAM" id="SSF58104">
    <property type="entry name" value="Methyl-accepting chemotaxis protein (MCP) signaling domain"/>
    <property type="match status" value="1"/>
</dbReference>
<dbReference type="GO" id="GO:0004888">
    <property type="term" value="F:transmembrane signaling receptor activity"/>
    <property type="evidence" value="ECO:0007669"/>
    <property type="project" value="InterPro"/>
</dbReference>
<feature type="domain" description="Methyl-accepting transducer" evidence="10">
    <location>
        <begin position="817"/>
        <end position="1046"/>
    </location>
</feature>
<dbReference type="Pfam" id="PF00672">
    <property type="entry name" value="HAMP"/>
    <property type="match status" value="1"/>
</dbReference>
<dbReference type="SUPFAM" id="SSF158472">
    <property type="entry name" value="HAMP domain-like"/>
    <property type="match status" value="1"/>
</dbReference>
<dbReference type="FunFam" id="1.10.287.950:FF:000001">
    <property type="entry name" value="Methyl-accepting chemotaxis sensory transducer"/>
    <property type="match status" value="1"/>
</dbReference>
<gene>
    <name evidence="12" type="ORF">EDC14_103014</name>
</gene>
<keyword evidence="4 9" id="KW-0812">Transmembrane</keyword>
<dbReference type="GO" id="GO:0007165">
    <property type="term" value="P:signal transduction"/>
    <property type="evidence" value="ECO:0007669"/>
    <property type="project" value="UniProtKB-KW"/>
</dbReference>
<dbReference type="Pfam" id="PF00015">
    <property type="entry name" value="MCPsignal"/>
    <property type="match status" value="1"/>
</dbReference>
<evidence type="ECO:0000313" key="12">
    <source>
        <dbReference type="EMBL" id="TCL61912.1"/>
    </source>
</evidence>
<evidence type="ECO:0000256" key="9">
    <source>
        <dbReference type="SAM" id="Phobius"/>
    </source>
</evidence>
<proteinExistence type="inferred from homology"/>
<dbReference type="PANTHER" id="PTHR43531">
    <property type="entry name" value="PROTEIN ICFG"/>
    <property type="match status" value="1"/>
</dbReference>
<reference evidence="12 13" key="1">
    <citation type="submission" date="2019-03" db="EMBL/GenBank/DDBJ databases">
        <title>Genomic Encyclopedia of Type Strains, Phase IV (KMG-IV): sequencing the most valuable type-strain genomes for metagenomic binning, comparative biology and taxonomic classification.</title>
        <authorList>
            <person name="Goeker M."/>
        </authorList>
    </citation>
    <scope>NUCLEOTIDE SEQUENCE [LARGE SCALE GENOMIC DNA]</scope>
    <source>
        <strain evidence="12 13">LX-B</strain>
    </source>
</reference>
<comment type="similarity">
    <text evidence="7">Belongs to the methyl-accepting chemotaxis (MCP) protein family.</text>
</comment>
<keyword evidence="13" id="KW-1185">Reference proteome</keyword>
<dbReference type="GO" id="GO:0006935">
    <property type="term" value="P:chemotaxis"/>
    <property type="evidence" value="ECO:0007669"/>
    <property type="project" value="UniProtKB-KW"/>
</dbReference>
<evidence type="ECO:0000256" key="1">
    <source>
        <dbReference type="ARBA" id="ARBA00004651"/>
    </source>
</evidence>
<dbReference type="Pfam" id="PF02743">
    <property type="entry name" value="dCache_1"/>
    <property type="match status" value="1"/>
</dbReference>
<keyword evidence="6 9" id="KW-0472">Membrane</keyword>
<keyword evidence="2" id="KW-1003">Cell membrane</keyword>
<dbReference type="Gene3D" id="1.20.120.1530">
    <property type="match status" value="3"/>
</dbReference>
<dbReference type="PANTHER" id="PTHR43531:SF11">
    <property type="entry name" value="METHYL-ACCEPTING CHEMOTAXIS PROTEIN 3"/>
    <property type="match status" value="1"/>
</dbReference>
<dbReference type="Gene3D" id="1.10.287.950">
    <property type="entry name" value="Methyl-accepting chemotaxis protein"/>
    <property type="match status" value="1"/>
</dbReference>
<dbReference type="Pfam" id="PF18947">
    <property type="entry name" value="HAMP_2"/>
    <property type="match status" value="3"/>
</dbReference>
<dbReference type="CDD" id="cd11386">
    <property type="entry name" value="MCP_signal"/>
    <property type="match status" value="1"/>
</dbReference>
<evidence type="ECO:0000256" key="4">
    <source>
        <dbReference type="ARBA" id="ARBA00022692"/>
    </source>
</evidence>
<dbReference type="SUPFAM" id="SSF103190">
    <property type="entry name" value="Sensory domain-like"/>
    <property type="match status" value="1"/>
</dbReference>
<dbReference type="PROSITE" id="PS50885">
    <property type="entry name" value="HAMP"/>
    <property type="match status" value="4"/>
</dbReference>
<dbReference type="RefSeq" id="WP_243663037.1">
    <property type="nucleotide sequence ID" value="NZ_SLUN01000030.1"/>
</dbReference>
<evidence type="ECO:0000259" key="11">
    <source>
        <dbReference type="PROSITE" id="PS50885"/>
    </source>
</evidence>
<dbReference type="InterPro" id="IPR051310">
    <property type="entry name" value="MCP_chemotaxis"/>
</dbReference>